<dbReference type="Proteomes" id="UP000249645">
    <property type="component" value="Unassembled WGS sequence"/>
</dbReference>
<feature type="non-terminal residue" evidence="1">
    <location>
        <position position="1"/>
    </location>
</feature>
<sequence>SNNDFTGAIDLNKYFEVTISPDNNAKLSLSLIEFVMQRSATGPRQWSIRSSLDNFKTNIASSVSNGNVRLTGDNIFQIADRAYVSALSGNKLVLDNSFNNIVGSVSFRFYAYNAETTGGSFSLNSVRFDGKVE</sequence>
<evidence type="ECO:0000313" key="1">
    <source>
        <dbReference type="EMBL" id="PZP44160.1"/>
    </source>
</evidence>
<name>A0A2W5ES53_9SPHI</name>
<gene>
    <name evidence="1" type="ORF">DI598_14875</name>
</gene>
<protein>
    <submittedName>
        <fullName evidence="1">Uncharacterized protein</fullName>
    </submittedName>
</protein>
<organism evidence="1 2">
    <name type="scientific">Pseudopedobacter saltans</name>
    <dbReference type="NCBI Taxonomy" id="151895"/>
    <lineage>
        <taxon>Bacteria</taxon>
        <taxon>Pseudomonadati</taxon>
        <taxon>Bacteroidota</taxon>
        <taxon>Sphingobacteriia</taxon>
        <taxon>Sphingobacteriales</taxon>
        <taxon>Sphingobacteriaceae</taxon>
        <taxon>Pseudopedobacter</taxon>
    </lineage>
</organism>
<reference evidence="1 2" key="1">
    <citation type="submission" date="2017-11" db="EMBL/GenBank/DDBJ databases">
        <title>Infants hospitalized years apart are colonized by the same room-sourced microbial strains.</title>
        <authorList>
            <person name="Brooks B."/>
            <person name="Olm M.R."/>
            <person name="Firek B.A."/>
            <person name="Baker R."/>
            <person name="Thomas B.C."/>
            <person name="Morowitz M.J."/>
            <person name="Banfield J.F."/>
        </authorList>
    </citation>
    <scope>NUCLEOTIDE SEQUENCE [LARGE SCALE GENOMIC DNA]</scope>
    <source>
        <strain evidence="1">S2_009_000_R2_76</strain>
    </source>
</reference>
<dbReference type="EMBL" id="QFOI01000330">
    <property type="protein sequence ID" value="PZP44160.1"/>
    <property type="molecule type" value="Genomic_DNA"/>
</dbReference>
<comment type="caution">
    <text evidence="1">The sequence shown here is derived from an EMBL/GenBank/DDBJ whole genome shotgun (WGS) entry which is preliminary data.</text>
</comment>
<accession>A0A2W5ES53</accession>
<dbReference type="AlphaFoldDB" id="A0A2W5ES53"/>
<evidence type="ECO:0000313" key="2">
    <source>
        <dbReference type="Proteomes" id="UP000249645"/>
    </source>
</evidence>
<proteinExistence type="predicted"/>